<keyword evidence="2 7" id="KW-0436">Ligase</keyword>
<dbReference type="CDD" id="cd05907">
    <property type="entry name" value="VL_LC_FACS_like"/>
    <property type="match status" value="1"/>
</dbReference>
<feature type="domain" description="AMP-dependent synthetase/ligase" evidence="6">
    <location>
        <begin position="29"/>
        <end position="432"/>
    </location>
</feature>
<evidence type="ECO:0000256" key="3">
    <source>
        <dbReference type="ARBA" id="ARBA00022832"/>
    </source>
</evidence>
<comment type="similarity">
    <text evidence="1">Belongs to the ATP-dependent AMP-binding enzyme family.</text>
</comment>
<dbReference type="EMBL" id="BAABIK010000001">
    <property type="protein sequence ID" value="GAA4927541.1"/>
    <property type="molecule type" value="Genomic_DNA"/>
</dbReference>
<evidence type="ECO:0000313" key="8">
    <source>
        <dbReference type="Proteomes" id="UP001499993"/>
    </source>
</evidence>
<comment type="caution">
    <text evidence="7">The sequence shown here is derived from an EMBL/GenBank/DDBJ whole genome shotgun (WGS) entry which is preliminary data.</text>
</comment>
<dbReference type="SUPFAM" id="SSF56801">
    <property type="entry name" value="Acetyl-CoA synthetase-like"/>
    <property type="match status" value="1"/>
</dbReference>
<dbReference type="InterPro" id="IPR000873">
    <property type="entry name" value="AMP-dep_synth/lig_dom"/>
</dbReference>
<evidence type="ECO:0000256" key="2">
    <source>
        <dbReference type="ARBA" id="ARBA00022598"/>
    </source>
</evidence>
<gene>
    <name evidence="7" type="ORF">GCM10023224_03250</name>
</gene>
<evidence type="ECO:0000313" key="7">
    <source>
        <dbReference type="EMBL" id="GAA4927541.1"/>
    </source>
</evidence>
<sequence length="604" mass="65842">MSGSNDVREFSSPVKVEVAAESRLPDTLFARAREEPDAVAFRRQEDGQWRDVTCAQFRDDVSAVAKALIAAGIEHGDRVGLMSRTRYEWTVIDYAVWSVGGVTVPIYDSSSEEQISWILSDSGSRAVFAESDEHAARVEAVRGDLPELEHVWRIEGPAFGEFRQSGDGVGDSAVEERRTAGTADEAATLIYTSGTTGRPKGCELTHRNLLFTILNTVHGPLHEVFSIEGRSTLLFLPLAHSFARIIQVGCVESRTVMGHFPTTGPEVIDALGSFRPTFLLAMPRVFEKVYNKAEQKAVSEGRGRIFRAAADTAVAYSRALDSGRVPLALRLRHALFERLVYGKILAAVGGQARYSVSGGSALGDRLGHFFRGVGLTIIEGYGLTETSAPTSVNSPSANKIGTVGPPLPGVSHRIDEDGEVLVKGDHVMRGYWRNEQATREAFDSEGWYRTGDLGVLDEDGYLSITGRKKEIIVTAGGKNVAPAVIEDRLRGHAIVSQCMVVGDNRNFISALITVDPEAFEFWKKEKGKTGDIPDLVEDPDLVAAVQEAVDDANKAVSRAESVRKFTILPSDFSEEGGQMTPSLKVKRHVVAKQFSEEIDRLYSG</sequence>
<dbReference type="Pfam" id="PF00501">
    <property type="entry name" value="AMP-binding"/>
    <property type="match status" value="1"/>
</dbReference>
<dbReference type="PANTHER" id="PTHR43272:SF32">
    <property type="entry name" value="AMP-DEPENDENT SYNTHETASE_LIGASE DOMAIN-CONTAINING PROTEIN"/>
    <property type="match status" value="1"/>
</dbReference>
<proteinExistence type="inferred from homology"/>
<evidence type="ECO:0000256" key="5">
    <source>
        <dbReference type="ARBA" id="ARBA00032875"/>
    </source>
</evidence>
<dbReference type="InterPro" id="IPR042099">
    <property type="entry name" value="ANL_N_sf"/>
</dbReference>
<dbReference type="Gene3D" id="3.40.50.12780">
    <property type="entry name" value="N-terminal domain of ligase-like"/>
    <property type="match status" value="1"/>
</dbReference>
<keyword evidence="3" id="KW-0276">Fatty acid metabolism</keyword>
<dbReference type="Proteomes" id="UP001499993">
    <property type="component" value="Unassembled WGS sequence"/>
</dbReference>
<keyword evidence="8" id="KW-1185">Reference proteome</keyword>
<accession>A0ABP9G3X9</accession>
<dbReference type="GO" id="GO:0016874">
    <property type="term" value="F:ligase activity"/>
    <property type="evidence" value="ECO:0007669"/>
    <property type="project" value="UniProtKB-KW"/>
</dbReference>
<name>A0ABP9G3X9_9ACTN</name>
<reference evidence="8" key="1">
    <citation type="journal article" date="2019" name="Int. J. Syst. Evol. Microbiol.">
        <title>The Global Catalogue of Microorganisms (GCM) 10K type strain sequencing project: providing services to taxonomists for standard genome sequencing and annotation.</title>
        <authorList>
            <consortium name="The Broad Institute Genomics Platform"/>
            <consortium name="The Broad Institute Genome Sequencing Center for Infectious Disease"/>
            <person name="Wu L."/>
            <person name="Ma J."/>
        </authorList>
    </citation>
    <scope>NUCLEOTIDE SEQUENCE [LARGE SCALE GENOMIC DNA]</scope>
    <source>
        <strain evidence="8">JCM 18123</strain>
    </source>
</reference>
<dbReference type="InterPro" id="IPR020845">
    <property type="entry name" value="AMP-binding_CS"/>
</dbReference>
<dbReference type="PROSITE" id="PS00455">
    <property type="entry name" value="AMP_BINDING"/>
    <property type="match status" value="1"/>
</dbReference>
<organism evidence="7 8">
    <name type="scientific">Streptomonospora halophila</name>
    <dbReference type="NCBI Taxonomy" id="427369"/>
    <lineage>
        <taxon>Bacteria</taxon>
        <taxon>Bacillati</taxon>
        <taxon>Actinomycetota</taxon>
        <taxon>Actinomycetes</taxon>
        <taxon>Streptosporangiales</taxon>
        <taxon>Nocardiopsidaceae</taxon>
        <taxon>Streptomonospora</taxon>
    </lineage>
</organism>
<evidence type="ECO:0000256" key="4">
    <source>
        <dbReference type="ARBA" id="ARBA00023098"/>
    </source>
</evidence>
<evidence type="ECO:0000259" key="6">
    <source>
        <dbReference type="Pfam" id="PF00501"/>
    </source>
</evidence>
<keyword evidence="4" id="KW-0443">Lipid metabolism</keyword>
<evidence type="ECO:0000256" key="1">
    <source>
        <dbReference type="ARBA" id="ARBA00006432"/>
    </source>
</evidence>
<dbReference type="Pfam" id="PF23562">
    <property type="entry name" value="AMP-binding_C_3"/>
    <property type="match status" value="1"/>
</dbReference>
<dbReference type="PANTHER" id="PTHR43272">
    <property type="entry name" value="LONG-CHAIN-FATTY-ACID--COA LIGASE"/>
    <property type="match status" value="1"/>
</dbReference>
<protein>
    <recommendedName>
        <fullName evidence="5">Acyl-CoA synthetase</fullName>
    </recommendedName>
</protein>